<feature type="transmembrane region" description="Helical" evidence="1">
    <location>
        <begin position="61"/>
        <end position="78"/>
    </location>
</feature>
<dbReference type="Proteomes" id="UP000298324">
    <property type="component" value="Unassembled WGS sequence"/>
</dbReference>
<keyword evidence="1" id="KW-0472">Membrane</keyword>
<sequence length="93" mass="10773">MAASYNKMADIKGPYEKWLSFLRRPEGRMKQENTRVVVPIQTNCKGPQPVTHRYNARKSSLMNPYILFLVLILLLLAFNKDTDRRGHLGVVKK</sequence>
<reference evidence="2 3" key="1">
    <citation type="journal article" date="2018" name="Environ. Microbiol.">
        <title>Novel energy conservation strategies and behaviour of Pelotomaculum schinkii driving syntrophic propionate catabolism.</title>
        <authorList>
            <person name="Hidalgo-Ahumada C.A.P."/>
            <person name="Nobu M.K."/>
            <person name="Narihiro T."/>
            <person name="Tamaki H."/>
            <person name="Liu W.T."/>
            <person name="Kamagata Y."/>
            <person name="Stams A.J.M."/>
            <person name="Imachi H."/>
            <person name="Sousa D.Z."/>
        </authorList>
    </citation>
    <scope>NUCLEOTIDE SEQUENCE [LARGE SCALE GENOMIC DNA]</scope>
    <source>
        <strain evidence="2 3">HH</strain>
    </source>
</reference>
<accession>A0A4Y7RD15</accession>
<proteinExistence type="predicted"/>
<evidence type="ECO:0000313" key="2">
    <source>
        <dbReference type="EMBL" id="TEB06649.1"/>
    </source>
</evidence>
<evidence type="ECO:0000256" key="1">
    <source>
        <dbReference type="SAM" id="Phobius"/>
    </source>
</evidence>
<evidence type="ECO:0000313" key="3">
    <source>
        <dbReference type="Proteomes" id="UP000298324"/>
    </source>
</evidence>
<dbReference type="AlphaFoldDB" id="A0A4Y7RD15"/>
<protein>
    <submittedName>
        <fullName evidence="2">Uncharacterized protein</fullName>
    </submittedName>
</protein>
<dbReference type="EMBL" id="QFGA01000001">
    <property type="protein sequence ID" value="TEB06649.1"/>
    <property type="molecule type" value="Genomic_DNA"/>
</dbReference>
<keyword evidence="1" id="KW-1133">Transmembrane helix</keyword>
<organism evidence="2 3">
    <name type="scientific">Pelotomaculum schinkii</name>
    <dbReference type="NCBI Taxonomy" id="78350"/>
    <lineage>
        <taxon>Bacteria</taxon>
        <taxon>Bacillati</taxon>
        <taxon>Bacillota</taxon>
        <taxon>Clostridia</taxon>
        <taxon>Eubacteriales</taxon>
        <taxon>Desulfotomaculaceae</taxon>
        <taxon>Pelotomaculum</taxon>
    </lineage>
</organism>
<keyword evidence="3" id="KW-1185">Reference proteome</keyword>
<gene>
    <name evidence="2" type="ORF">Psch_00181</name>
</gene>
<keyword evidence="1" id="KW-0812">Transmembrane</keyword>
<name>A0A4Y7RD15_9FIRM</name>
<comment type="caution">
    <text evidence="2">The sequence shown here is derived from an EMBL/GenBank/DDBJ whole genome shotgun (WGS) entry which is preliminary data.</text>
</comment>